<feature type="transmembrane region" description="Helical" evidence="7">
    <location>
        <begin position="117"/>
        <end position="137"/>
    </location>
</feature>
<dbReference type="PROSITE" id="PS50850">
    <property type="entry name" value="MFS"/>
    <property type="match status" value="1"/>
</dbReference>
<sequence>MIEARLDRLPMTRHLWFLVFLLALGAFFETYDLALTALVAPGLVQVGIFAARGGLLGLPDQAAFGAATFLGLFVGALLFGRYADRAGRKRTFTVALLLYTAATLLMALQQTALWIDVWRFVAGIGLGVELVTIDAYIAEIVPARYRGRAFAFAAFVQFLAVPVAGALSLVFIPHRPLGVDGWRWVCIIGCIGAAVVWLTRSRLPESPRWLAQHGSMDEADRIVSVLEEKCFGAQAVSRLPQLTAVASAVDEQDHGKVAMRVLLGSPWIGIVMMLSIVNVFIAIGFFGFGNWVPTLLAAQGHPVVKSFEYSLYIGLSYPLCPVVFLLFADKVERKWQIAIAALGAGVCGLCFAHQDNPALLIMFGVGVTVFNVLSAYAIHAYQSELFPSAMRAQAIGFVYSWGRLAAVFSSLIMGFLLQRGGTNAAFIFLATSQIIVAVVVTVMGPRTLGCDSVTGTAMATVSQRIP</sequence>
<dbReference type="InterPro" id="IPR036259">
    <property type="entry name" value="MFS_trans_sf"/>
</dbReference>
<keyword evidence="4 7" id="KW-0812">Transmembrane</keyword>
<evidence type="ECO:0000259" key="8">
    <source>
        <dbReference type="PROSITE" id="PS50850"/>
    </source>
</evidence>
<dbReference type="InterPro" id="IPR020846">
    <property type="entry name" value="MFS_dom"/>
</dbReference>
<feature type="transmembrane region" description="Helical" evidence="7">
    <location>
        <begin position="267"/>
        <end position="289"/>
    </location>
</feature>
<dbReference type="SUPFAM" id="SSF103473">
    <property type="entry name" value="MFS general substrate transporter"/>
    <property type="match status" value="1"/>
</dbReference>
<gene>
    <name evidence="9" type="ORF">AWB69_08586</name>
</gene>
<feature type="transmembrane region" description="Helical" evidence="7">
    <location>
        <begin position="92"/>
        <end position="111"/>
    </location>
</feature>
<feature type="transmembrane region" description="Helical" evidence="7">
    <location>
        <begin position="394"/>
        <end position="417"/>
    </location>
</feature>
<evidence type="ECO:0000256" key="5">
    <source>
        <dbReference type="ARBA" id="ARBA00022989"/>
    </source>
</evidence>
<feature type="transmembrane region" description="Helical" evidence="7">
    <location>
        <begin position="182"/>
        <end position="199"/>
    </location>
</feature>
<dbReference type="InterPro" id="IPR005828">
    <property type="entry name" value="MFS_sugar_transport-like"/>
</dbReference>
<feature type="transmembrane region" description="Helical" evidence="7">
    <location>
        <begin position="360"/>
        <end position="382"/>
    </location>
</feature>
<keyword evidence="3" id="KW-0813">Transport</keyword>
<dbReference type="PANTHER" id="PTHR23511">
    <property type="entry name" value="SYNAPTIC VESICLE GLYCOPROTEIN 2"/>
    <property type="match status" value="1"/>
</dbReference>
<dbReference type="InterPro" id="IPR005829">
    <property type="entry name" value="Sugar_transporter_CS"/>
</dbReference>
<feature type="transmembrane region" description="Helical" evidence="7">
    <location>
        <begin position="62"/>
        <end position="80"/>
    </location>
</feature>
<comment type="similarity">
    <text evidence="2">Belongs to the major facilitator superfamily. Sugar transporter (TC 2.A.1.1) family.</text>
</comment>
<evidence type="ECO:0000256" key="4">
    <source>
        <dbReference type="ARBA" id="ARBA00022692"/>
    </source>
</evidence>
<evidence type="ECO:0000256" key="7">
    <source>
        <dbReference type="SAM" id="Phobius"/>
    </source>
</evidence>
<dbReference type="AlphaFoldDB" id="A0A158JSC6"/>
<dbReference type="GO" id="GO:0022857">
    <property type="term" value="F:transmembrane transporter activity"/>
    <property type="evidence" value="ECO:0007669"/>
    <property type="project" value="InterPro"/>
</dbReference>
<evidence type="ECO:0000313" key="10">
    <source>
        <dbReference type="Proteomes" id="UP000054683"/>
    </source>
</evidence>
<evidence type="ECO:0000313" key="9">
    <source>
        <dbReference type="EMBL" id="SAL71230.1"/>
    </source>
</evidence>
<comment type="subcellular location">
    <subcellularLocation>
        <location evidence="1">Membrane</location>
        <topology evidence="1">Multi-pass membrane protein</topology>
    </subcellularLocation>
</comment>
<dbReference type="Proteomes" id="UP000054683">
    <property type="component" value="Unassembled WGS sequence"/>
</dbReference>
<proteinExistence type="inferred from homology"/>
<name>A0A158JSC6_9BURK</name>
<accession>A0A158JSC6</accession>
<dbReference type="Gene3D" id="1.20.1250.20">
    <property type="entry name" value="MFS general substrate transporter like domains"/>
    <property type="match status" value="1"/>
</dbReference>
<feature type="domain" description="Major facilitator superfamily (MFS) profile" evidence="8">
    <location>
        <begin position="18"/>
        <end position="448"/>
    </location>
</feature>
<evidence type="ECO:0000256" key="3">
    <source>
        <dbReference type="ARBA" id="ARBA00022448"/>
    </source>
</evidence>
<organism evidence="9 10">
    <name type="scientific">Caballeronia udeis</name>
    <dbReference type="NCBI Taxonomy" id="1232866"/>
    <lineage>
        <taxon>Bacteria</taxon>
        <taxon>Pseudomonadati</taxon>
        <taxon>Pseudomonadota</taxon>
        <taxon>Betaproteobacteria</taxon>
        <taxon>Burkholderiales</taxon>
        <taxon>Burkholderiaceae</taxon>
        <taxon>Caballeronia</taxon>
    </lineage>
</organism>
<protein>
    <submittedName>
        <fullName evidence="9">Major facilitator transporter</fullName>
    </submittedName>
</protein>
<evidence type="ECO:0000256" key="1">
    <source>
        <dbReference type="ARBA" id="ARBA00004141"/>
    </source>
</evidence>
<dbReference type="GO" id="GO:0016020">
    <property type="term" value="C:membrane"/>
    <property type="evidence" value="ECO:0007669"/>
    <property type="project" value="UniProtKB-SubCell"/>
</dbReference>
<feature type="transmembrane region" description="Helical" evidence="7">
    <location>
        <begin position="309"/>
        <end position="328"/>
    </location>
</feature>
<reference evidence="9 10" key="1">
    <citation type="submission" date="2016-01" db="EMBL/GenBank/DDBJ databases">
        <authorList>
            <person name="Oliw E.H."/>
        </authorList>
    </citation>
    <scope>NUCLEOTIDE SEQUENCE [LARGE SCALE GENOMIC DNA]</scope>
    <source>
        <strain evidence="9">LMG 27134</strain>
    </source>
</reference>
<dbReference type="CDD" id="cd17316">
    <property type="entry name" value="MFS_SV2_like"/>
    <property type="match status" value="1"/>
</dbReference>
<dbReference type="EMBL" id="FCOK02000111">
    <property type="protein sequence ID" value="SAL71230.1"/>
    <property type="molecule type" value="Genomic_DNA"/>
</dbReference>
<feature type="transmembrane region" description="Helical" evidence="7">
    <location>
        <begin position="149"/>
        <end position="170"/>
    </location>
</feature>
<feature type="transmembrane region" description="Helical" evidence="7">
    <location>
        <begin position="423"/>
        <end position="443"/>
    </location>
</feature>
<evidence type="ECO:0000256" key="6">
    <source>
        <dbReference type="ARBA" id="ARBA00023136"/>
    </source>
</evidence>
<dbReference type="PROSITE" id="PS00217">
    <property type="entry name" value="SUGAR_TRANSPORT_2"/>
    <property type="match status" value="1"/>
</dbReference>
<evidence type="ECO:0000256" key="2">
    <source>
        <dbReference type="ARBA" id="ARBA00010992"/>
    </source>
</evidence>
<keyword evidence="6 7" id="KW-0472">Membrane</keyword>
<keyword evidence="5 7" id="KW-1133">Transmembrane helix</keyword>
<dbReference type="Pfam" id="PF00083">
    <property type="entry name" value="Sugar_tr"/>
    <property type="match status" value="1"/>
</dbReference>